<gene>
    <name evidence="3" type="ORF">J2W55_001752</name>
</gene>
<keyword evidence="4" id="KW-1185">Reference proteome</keyword>
<protein>
    <submittedName>
        <fullName evidence="3">Transcriptional regulator</fullName>
    </submittedName>
</protein>
<feature type="domain" description="HTH cro/C1-type" evidence="2">
    <location>
        <begin position="19"/>
        <end position="73"/>
    </location>
</feature>
<comment type="caution">
    <text evidence="3">The sequence shown here is derived from an EMBL/GenBank/DDBJ whole genome shotgun (WGS) entry which is preliminary data.</text>
</comment>
<evidence type="ECO:0000259" key="2">
    <source>
        <dbReference type="PROSITE" id="PS50943"/>
    </source>
</evidence>
<accession>A0ABU1TAP2</accession>
<sequence length="80" mass="8963">MEVQQGSRTRGACIMKNNIRVERAIKNITQADLADQVGVSRQTINTIESNKYVPSTVLALKIARVFGKPVEEIFTLEEED</sequence>
<dbReference type="EMBL" id="JAVDUU010000002">
    <property type="protein sequence ID" value="MDR6941910.1"/>
    <property type="molecule type" value="Genomic_DNA"/>
</dbReference>
<dbReference type="Gene3D" id="1.10.260.40">
    <property type="entry name" value="lambda repressor-like DNA-binding domains"/>
    <property type="match status" value="1"/>
</dbReference>
<evidence type="ECO:0000313" key="4">
    <source>
        <dbReference type="Proteomes" id="UP001247620"/>
    </source>
</evidence>
<dbReference type="Proteomes" id="UP001247620">
    <property type="component" value="Unassembled WGS sequence"/>
</dbReference>
<dbReference type="PANTHER" id="PTHR46558">
    <property type="entry name" value="TRACRIPTIONAL REGULATORY PROTEIN-RELATED-RELATED"/>
    <property type="match status" value="1"/>
</dbReference>
<dbReference type="Pfam" id="PF01381">
    <property type="entry name" value="HTH_3"/>
    <property type="match status" value="1"/>
</dbReference>
<dbReference type="PROSITE" id="PS50943">
    <property type="entry name" value="HTH_CROC1"/>
    <property type="match status" value="1"/>
</dbReference>
<dbReference type="InterPro" id="IPR010982">
    <property type="entry name" value="Lambda_DNA-bd_dom_sf"/>
</dbReference>
<name>A0ABU1TAP2_9SPHI</name>
<dbReference type="SUPFAM" id="SSF47413">
    <property type="entry name" value="lambda repressor-like DNA-binding domains"/>
    <property type="match status" value="1"/>
</dbReference>
<dbReference type="PANTHER" id="PTHR46558:SF11">
    <property type="entry name" value="HTH-TYPE TRANSCRIPTIONAL REGULATOR XRE"/>
    <property type="match status" value="1"/>
</dbReference>
<organism evidence="3 4">
    <name type="scientific">Mucilaginibacter pocheonensis</name>
    <dbReference type="NCBI Taxonomy" id="398050"/>
    <lineage>
        <taxon>Bacteria</taxon>
        <taxon>Pseudomonadati</taxon>
        <taxon>Bacteroidota</taxon>
        <taxon>Sphingobacteriia</taxon>
        <taxon>Sphingobacteriales</taxon>
        <taxon>Sphingobacteriaceae</taxon>
        <taxon>Mucilaginibacter</taxon>
    </lineage>
</organism>
<proteinExistence type="predicted"/>
<evidence type="ECO:0000256" key="1">
    <source>
        <dbReference type="ARBA" id="ARBA00023125"/>
    </source>
</evidence>
<evidence type="ECO:0000313" key="3">
    <source>
        <dbReference type="EMBL" id="MDR6941910.1"/>
    </source>
</evidence>
<dbReference type="CDD" id="cd00093">
    <property type="entry name" value="HTH_XRE"/>
    <property type="match status" value="1"/>
</dbReference>
<keyword evidence="1" id="KW-0238">DNA-binding</keyword>
<reference evidence="3 4" key="1">
    <citation type="submission" date="2023-07" db="EMBL/GenBank/DDBJ databases">
        <title>Sorghum-associated microbial communities from plants grown in Nebraska, USA.</title>
        <authorList>
            <person name="Schachtman D."/>
        </authorList>
    </citation>
    <scope>NUCLEOTIDE SEQUENCE [LARGE SCALE GENOMIC DNA]</scope>
    <source>
        <strain evidence="3 4">3262</strain>
    </source>
</reference>
<dbReference type="SMART" id="SM00530">
    <property type="entry name" value="HTH_XRE"/>
    <property type="match status" value="1"/>
</dbReference>
<dbReference type="InterPro" id="IPR001387">
    <property type="entry name" value="Cro/C1-type_HTH"/>
</dbReference>